<protein>
    <submittedName>
        <fullName evidence="2">M24 family metallopeptidase</fullName>
    </submittedName>
</protein>
<dbReference type="PANTHER" id="PTHR46112">
    <property type="entry name" value="AMINOPEPTIDASE"/>
    <property type="match status" value="1"/>
</dbReference>
<evidence type="ECO:0000313" key="2">
    <source>
        <dbReference type="EMBL" id="MCK2218200.1"/>
    </source>
</evidence>
<evidence type="ECO:0000259" key="1">
    <source>
        <dbReference type="Pfam" id="PF00557"/>
    </source>
</evidence>
<name>A0ABT0G0W2_9ACTN</name>
<dbReference type="InterPro" id="IPR036005">
    <property type="entry name" value="Creatinase/aminopeptidase-like"/>
</dbReference>
<dbReference type="Pfam" id="PF00557">
    <property type="entry name" value="Peptidase_M24"/>
    <property type="match status" value="1"/>
</dbReference>
<evidence type="ECO:0000313" key="3">
    <source>
        <dbReference type="Proteomes" id="UP001317259"/>
    </source>
</evidence>
<organism evidence="2 3">
    <name type="scientific">Actinomadura luzonensis</name>
    <dbReference type="NCBI Taxonomy" id="2805427"/>
    <lineage>
        <taxon>Bacteria</taxon>
        <taxon>Bacillati</taxon>
        <taxon>Actinomycetota</taxon>
        <taxon>Actinomycetes</taxon>
        <taxon>Streptosporangiales</taxon>
        <taxon>Thermomonosporaceae</taxon>
        <taxon>Actinomadura</taxon>
    </lineage>
</organism>
<dbReference type="Gene3D" id="3.40.350.10">
    <property type="entry name" value="Creatinase/prolidase N-terminal domain"/>
    <property type="match status" value="1"/>
</dbReference>
<dbReference type="Gene3D" id="3.90.230.10">
    <property type="entry name" value="Creatinase/methionine aminopeptidase superfamily"/>
    <property type="match status" value="1"/>
</dbReference>
<dbReference type="RefSeq" id="WP_242371072.1">
    <property type="nucleotide sequence ID" value="NZ_JAKRKC020000002.1"/>
</dbReference>
<dbReference type="PANTHER" id="PTHR46112:SF2">
    <property type="entry name" value="XAA-PRO AMINOPEPTIDASE P-RELATED"/>
    <property type="match status" value="1"/>
</dbReference>
<dbReference type="InterPro" id="IPR029149">
    <property type="entry name" value="Creatin/AminoP/Spt16_N"/>
</dbReference>
<feature type="domain" description="Peptidase M24" evidence="1">
    <location>
        <begin position="165"/>
        <end position="370"/>
    </location>
</feature>
<dbReference type="SUPFAM" id="SSF53092">
    <property type="entry name" value="Creatinase/prolidase N-terminal domain"/>
    <property type="match status" value="1"/>
</dbReference>
<keyword evidence="3" id="KW-1185">Reference proteome</keyword>
<dbReference type="SUPFAM" id="SSF55920">
    <property type="entry name" value="Creatinase/aminopeptidase"/>
    <property type="match status" value="1"/>
</dbReference>
<dbReference type="Proteomes" id="UP001317259">
    <property type="component" value="Unassembled WGS sequence"/>
</dbReference>
<dbReference type="InterPro" id="IPR000994">
    <property type="entry name" value="Pept_M24"/>
</dbReference>
<proteinExistence type="predicted"/>
<reference evidence="2 3" key="1">
    <citation type="submission" date="2022-04" db="EMBL/GenBank/DDBJ databases">
        <title>Genome draft of Actinomadura sp. ATCC 31491.</title>
        <authorList>
            <person name="Shi X."/>
            <person name="Du Y."/>
        </authorList>
    </citation>
    <scope>NUCLEOTIDE SEQUENCE [LARGE SCALE GENOMIC DNA]</scope>
    <source>
        <strain evidence="2 3">ATCC 31491</strain>
    </source>
</reference>
<dbReference type="InterPro" id="IPR050659">
    <property type="entry name" value="Peptidase_M24B"/>
</dbReference>
<gene>
    <name evidence="2" type="ORF">MF672_031070</name>
</gene>
<dbReference type="EMBL" id="JAKRKC020000002">
    <property type="protein sequence ID" value="MCK2218200.1"/>
    <property type="molecule type" value="Genomic_DNA"/>
</dbReference>
<accession>A0ABT0G0W2</accession>
<sequence length="385" mass="41894">MPDRPHADLVALRARRGDRLATLLRELDLDHVLLSGADHIRYATDYRTQLVSEAFDWYAAIVDADGEAEVFVPYVEDELPRPDEGLPHVRAVHPLPSWAPAACHPRQWLTAVGGVLARRGARRVGYEGLDVVLRDGLAERGLLLRPVGRELFQMREIKDEIEVELLAATCRANEAALRRAVETAGAGMSDHDLLAVAAHDQHAAGVEFLTHGVCNVRKSSGGWFADGARLREGEPFFLDIGCYGRGGYASDLCRTGFVGDVPDAVRHAYACLLEAHLAGQDSARPGVRASAVHEAINACLHGHRLPHTPYATGHGVGLRICELPTIYRRDRMDEDAVIRAGQVLAIEPETTVEVNGLPLVLKVEDNFLVEPSGLRPLSATAPALS</sequence>
<comment type="caution">
    <text evidence="2">The sequence shown here is derived from an EMBL/GenBank/DDBJ whole genome shotgun (WGS) entry which is preliminary data.</text>
</comment>
<dbReference type="CDD" id="cd01066">
    <property type="entry name" value="APP_MetAP"/>
    <property type="match status" value="1"/>
</dbReference>